<evidence type="ECO:0000256" key="6">
    <source>
        <dbReference type="SAM" id="Phobius"/>
    </source>
</evidence>
<keyword evidence="5 6" id="KW-0472">Membrane</keyword>
<dbReference type="InterPro" id="IPR004761">
    <property type="entry name" value="Spore_GerAB"/>
</dbReference>
<dbReference type="GO" id="GO:0016020">
    <property type="term" value="C:membrane"/>
    <property type="evidence" value="ECO:0007669"/>
    <property type="project" value="UniProtKB-SubCell"/>
</dbReference>
<feature type="transmembrane region" description="Helical" evidence="6">
    <location>
        <begin position="80"/>
        <end position="101"/>
    </location>
</feature>
<dbReference type="AlphaFoldDB" id="A0A644ZJY8"/>
<evidence type="ECO:0008006" key="8">
    <source>
        <dbReference type="Google" id="ProtNLM"/>
    </source>
</evidence>
<evidence type="ECO:0000313" key="7">
    <source>
        <dbReference type="EMBL" id="MPM40638.1"/>
    </source>
</evidence>
<feature type="transmembrane region" description="Helical" evidence="6">
    <location>
        <begin position="276"/>
        <end position="296"/>
    </location>
</feature>
<accession>A0A644ZJY8</accession>
<evidence type="ECO:0000256" key="4">
    <source>
        <dbReference type="ARBA" id="ARBA00022989"/>
    </source>
</evidence>
<gene>
    <name evidence="7" type="ORF">SDC9_87282</name>
</gene>
<protein>
    <recommendedName>
        <fullName evidence="8">Spore germination protein</fullName>
    </recommendedName>
</protein>
<dbReference type="Pfam" id="PF03845">
    <property type="entry name" value="Spore_permease"/>
    <property type="match status" value="1"/>
</dbReference>
<feature type="transmembrane region" description="Helical" evidence="6">
    <location>
        <begin position="244"/>
        <end position="264"/>
    </location>
</feature>
<feature type="transmembrane region" description="Helical" evidence="6">
    <location>
        <begin position="121"/>
        <end position="142"/>
    </location>
</feature>
<keyword evidence="4 6" id="KW-1133">Transmembrane helix</keyword>
<sequence>MKSAGYVSLVQVYQEAVGKYLGGALLILFGITAFLTLVESAAVEADSMHQNILLETPHWFFLLFFIFPALYIVRRDLVAVVILCVIGISMIMVAGIHLGVLTAQQKHWGNLFPLFQQGFHLSLVASLFKALGQYGFISLTLPYFKHIREKRGKLYRYVTIGLLIIVQMQIVSVTGILMTFSPLDATSYYYPKLIQTHLVSYFEMMEFGELYVMLQILGGYLLKYLVAFHAVIELMKGFGASARTIYISTFVLTAATYAAAYFATYTSISFFVLLEIFTWICLVNFVLIPTVVFILYHRKKKKALGAIQPQGQA</sequence>
<name>A0A644ZJY8_9ZZZZ</name>
<dbReference type="PANTHER" id="PTHR34975:SF2">
    <property type="entry name" value="SPORE GERMINATION PROTEIN A2"/>
    <property type="match status" value="1"/>
</dbReference>
<feature type="transmembrane region" description="Helical" evidence="6">
    <location>
        <begin position="20"/>
        <end position="38"/>
    </location>
</feature>
<organism evidence="7">
    <name type="scientific">bioreactor metagenome</name>
    <dbReference type="NCBI Taxonomy" id="1076179"/>
    <lineage>
        <taxon>unclassified sequences</taxon>
        <taxon>metagenomes</taxon>
        <taxon>ecological metagenomes</taxon>
    </lineage>
</organism>
<evidence type="ECO:0000256" key="3">
    <source>
        <dbReference type="ARBA" id="ARBA00022692"/>
    </source>
</evidence>
<feature type="transmembrane region" description="Helical" evidence="6">
    <location>
        <begin position="210"/>
        <end position="232"/>
    </location>
</feature>
<reference evidence="7" key="1">
    <citation type="submission" date="2019-08" db="EMBL/GenBank/DDBJ databases">
        <authorList>
            <person name="Kucharzyk K."/>
            <person name="Murdoch R.W."/>
            <person name="Higgins S."/>
            <person name="Loffler F."/>
        </authorList>
    </citation>
    <scope>NUCLEOTIDE SEQUENCE</scope>
</reference>
<dbReference type="EMBL" id="VSSQ01009073">
    <property type="protein sequence ID" value="MPM40638.1"/>
    <property type="molecule type" value="Genomic_DNA"/>
</dbReference>
<keyword evidence="2" id="KW-0813">Transport</keyword>
<proteinExistence type="predicted"/>
<evidence type="ECO:0000256" key="1">
    <source>
        <dbReference type="ARBA" id="ARBA00004141"/>
    </source>
</evidence>
<keyword evidence="3 6" id="KW-0812">Transmembrane</keyword>
<dbReference type="PANTHER" id="PTHR34975">
    <property type="entry name" value="SPORE GERMINATION PROTEIN A2"/>
    <property type="match status" value="1"/>
</dbReference>
<feature type="transmembrane region" description="Helical" evidence="6">
    <location>
        <begin position="58"/>
        <end position="73"/>
    </location>
</feature>
<comment type="caution">
    <text evidence="7">The sequence shown here is derived from an EMBL/GenBank/DDBJ whole genome shotgun (WGS) entry which is preliminary data.</text>
</comment>
<comment type="subcellular location">
    <subcellularLocation>
        <location evidence="1">Membrane</location>
        <topology evidence="1">Multi-pass membrane protein</topology>
    </subcellularLocation>
</comment>
<feature type="transmembrane region" description="Helical" evidence="6">
    <location>
        <begin position="154"/>
        <end position="180"/>
    </location>
</feature>
<evidence type="ECO:0000256" key="2">
    <source>
        <dbReference type="ARBA" id="ARBA00022448"/>
    </source>
</evidence>
<evidence type="ECO:0000256" key="5">
    <source>
        <dbReference type="ARBA" id="ARBA00023136"/>
    </source>
</evidence>
<dbReference type="GO" id="GO:0009847">
    <property type="term" value="P:spore germination"/>
    <property type="evidence" value="ECO:0007669"/>
    <property type="project" value="InterPro"/>
</dbReference>